<dbReference type="PANTHER" id="PTHR30419:SF8">
    <property type="entry name" value="NITROGEN ASSIMILATION TRANSCRIPTIONAL ACTIVATOR-RELATED"/>
    <property type="match status" value="1"/>
</dbReference>
<evidence type="ECO:0000313" key="5">
    <source>
        <dbReference type="EMBL" id="ABD22482.1"/>
    </source>
</evidence>
<dbReference type="InterPro" id="IPR005119">
    <property type="entry name" value="LysR_subst-bd"/>
</dbReference>
<evidence type="ECO:0000313" key="6">
    <source>
        <dbReference type="Proteomes" id="UP000001939"/>
    </source>
</evidence>
<dbReference type="CDD" id="cd08438">
    <property type="entry name" value="PBP2_CidR"/>
    <property type="match status" value="1"/>
</dbReference>
<dbReference type="Pfam" id="PF00126">
    <property type="entry name" value="HTH_1"/>
    <property type="match status" value="1"/>
</dbReference>
<dbReference type="SUPFAM" id="SSF53850">
    <property type="entry name" value="Periplasmic binding protein-like II"/>
    <property type="match status" value="1"/>
</dbReference>
<keyword evidence="3" id="KW-0238">DNA-binding</keyword>
<dbReference type="Pfam" id="PF03466">
    <property type="entry name" value="LysR_substrate"/>
    <property type="match status" value="1"/>
</dbReference>
<protein>
    <submittedName>
        <fullName evidence="5">Transcriptional regulator, LysR family</fullName>
    </submittedName>
</protein>
<dbReference type="InterPro" id="IPR036390">
    <property type="entry name" value="WH_DNA-bd_sf"/>
</dbReference>
<dbReference type="FunFam" id="1.10.10.10:FF:000001">
    <property type="entry name" value="LysR family transcriptional regulator"/>
    <property type="match status" value="1"/>
</dbReference>
<dbReference type="KEGG" id="saa:SAUSA300_2480"/>
<dbReference type="PRINTS" id="PR00039">
    <property type="entry name" value="HTHLYSR"/>
</dbReference>
<evidence type="ECO:0000256" key="4">
    <source>
        <dbReference type="ARBA" id="ARBA00023163"/>
    </source>
</evidence>
<dbReference type="OMA" id="PVLQKFC"/>
<dbReference type="SMR" id="A0A0H2XI75"/>
<comment type="similarity">
    <text evidence="1">Belongs to the LysR transcriptional regulatory family.</text>
</comment>
<dbReference type="GO" id="GO:0003700">
    <property type="term" value="F:DNA-binding transcription factor activity"/>
    <property type="evidence" value="ECO:0007669"/>
    <property type="project" value="InterPro"/>
</dbReference>
<dbReference type="PROSITE" id="PS50931">
    <property type="entry name" value="HTH_LYSR"/>
    <property type="match status" value="1"/>
</dbReference>
<dbReference type="GO" id="GO:0005829">
    <property type="term" value="C:cytosol"/>
    <property type="evidence" value="ECO:0007669"/>
    <property type="project" value="TreeGrafter"/>
</dbReference>
<dbReference type="PANTHER" id="PTHR30419">
    <property type="entry name" value="HTH-TYPE TRANSCRIPTIONAL REGULATOR YBHD"/>
    <property type="match status" value="1"/>
</dbReference>
<keyword evidence="2" id="KW-0805">Transcription regulation</keyword>
<name>A0A0H2XI75_STAA3</name>
<dbReference type="Proteomes" id="UP000001939">
    <property type="component" value="Chromosome"/>
</dbReference>
<dbReference type="InterPro" id="IPR000847">
    <property type="entry name" value="LysR_HTH_N"/>
</dbReference>
<organism evidence="5 6">
    <name type="scientific">Staphylococcus aureus (strain USA300)</name>
    <dbReference type="NCBI Taxonomy" id="367830"/>
    <lineage>
        <taxon>Bacteria</taxon>
        <taxon>Bacillati</taxon>
        <taxon>Bacillota</taxon>
        <taxon>Bacilli</taxon>
        <taxon>Bacillales</taxon>
        <taxon>Staphylococcaceae</taxon>
        <taxon>Staphylococcus</taxon>
    </lineage>
</organism>
<accession>A0A0H2XI75</accession>
<keyword evidence="4" id="KW-0804">Transcription</keyword>
<sequence length="295" mass="33815">MMLVDIKHMKYFIEVVKQGGMTNASKSLYIAQPTISKAIKDIENEMGTPLFDRSKRHLILTDAGQIFYEKSKEIVALYDYLPSEMERLNGLETGHINMGMSAVMNMKILINILGAFHQQYPNVTYNLIENGGKTIEQQIINDEVDIGVTTLPVDHHIFDYTTLDKEDLRLIVSREHRLAKYETVKLEDLAGEDFILFNKDFYLNDKIIENAKNVGFVPNTVAQISQWHVIEDLVTNELGISILPTSISEQLNGDVKLLRIEDAHVHWELGVVWKKDKQLSHATTKWIEFLKDRLG</sequence>
<evidence type="ECO:0000256" key="2">
    <source>
        <dbReference type="ARBA" id="ARBA00023015"/>
    </source>
</evidence>
<evidence type="ECO:0000256" key="1">
    <source>
        <dbReference type="ARBA" id="ARBA00009437"/>
    </source>
</evidence>
<dbReference type="Gene3D" id="3.40.190.290">
    <property type="match status" value="1"/>
</dbReference>
<dbReference type="SUPFAM" id="SSF46785">
    <property type="entry name" value="Winged helix' DNA-binding domain"/>
    <property type="match status" value="1"/>
</dbReference>
<dbReference type="HOGENOM" id="CLU_039613_6_2_9"/>
<dbReference type="InterPro" id="IPR050950">
    <property type="entry name" value="HTH-type_LysR_regulators"/>
</dbReference>
<dbReference type="GO" id="GO:0003677">
    <property type="term" value="F:DNA binding"/>
    <property type="evidence" value="ECO:0007669"/>
    <property type="project" value="UniProtKB-KW"/>
</dbReference>
<dbReference type="Gene3D" id="1.10.10.10">
    <property type="entry name" value="Winged helix-like DNA-binding domain superfamily/Winged helix DNA-binding domain"/>
    <property type="match status" value="1"/>
</dbReference>
<proteinExistence type="inferred from homology"/>
<dbReference type="InterPro" id="IPR036388">
    <property type="entry name" value="WH-like_DNA-bd_sf"/>
</dbReference>
<dbReference type="EMBL" id="CP000255">
    <property type="protein sequence ID" value="ABD22482.1"/>
    <property type="molecule type" value="Genomic_DNA"/>
</dbReference>
<evidence type="ECO:0000256" key="3">
    <source>
        <dbReference type="ARBA" id="ARBA00023125"/>
    </source>
</evidence>
<dbReference type="AlphaFoldDB" id="A0A0H2XI75"/>
<reference evidence="5 6" key="1">
    <citation type="journal article" date="2006" name="Lancet">
        <title>Complete genome sequence of USA300, an epidemic clone of community-acquired meticillin-resistant Staphylococcus aureus.</title>
        <authorList>
            <person name="Diep B.A."/>
            <person name="Gill S.R."/>
            <person name="Chang R.F."/>
            <person name="Phan T.H."/>
            <person name="Chen J.H."/>
            <person name="Davidson M.G."/>
            <person name="Lin F."/>
            <person name="Lin J."/>
            <person name="Carleton H.A."/>
            <person name="Mongodin E.F."/>
            <person name="Sensabaugh G.F."/>
            <person name="Perdreau-Remington F."/>
        </authorList>
    </citation>
    <scope>NUCLEOTIDE SEQUENCE [LARGE SCALE GENOMIC DNA]</scope>
    <source>
        <strain evidence="6">USA300</strain>
    </source>
</reference>
<gene>
    <name evidence="5" type="ordered locus">SAUSA300_2480</name>
</gene>
<dbReference type="NCBIfam" id="NF047520">
    <property type="entry name" value="trans_act_CidR"/>
    <property type="match status" value="1"/>
</dbReference>